<comment type="cofactor">
    <cofactor evidence="13">
        <name>Mn(2+)</name>
        <dbReference type="ChEBI" id="CHEBI:29035"/>
    </cofactor>
    <text evidence="13">Binds 1 Mn(2+) ion per subunit.</text>
</comment>
<keyword evidence="14" id="KW-0418">Kinase</keyword>
<dbReference type="SUPFAM" id="SSF68923">
    <property type="entry name" value="PEP carboxykinase N-terminal domain"/>
    <property type="match status" value="1"/>
</dbReference>
<keyword evidence="7 13" id="KW-0547">Nucleotide-binding</keyword>
<keyword evidence="14" id="KW-0670">Pyruvate</keyword>
<feature type="binding site" evidence="13">
    <location>
        <position position="209"/>
    </location>
    <ligand>
        <name>Mn(2+)</name>
        <dbReference type="ChEBI" id="CHEBI:29035"/>
    </ligand>
</feature>
<dbReference type="NCBIfam" id="NF006819">
    <property type="entry name" value="PRK09344.1-1"/>
    <property type="match status" value="1"/>
</dbReference>
<dbReference type="Pfam" id="PF01293">
    <property type="entry name" value="PEPCK_ATP"/>
    <property type="match status" value="1"/>
</dbReference>
<feature type="binding site" evidence="13">
    <location>
        <position position="330"/>
    </location>
    <ligand>
        <name>substrate</name>
    </ligand>
</feature>
<dbReference type="InterPro" id="IPR001272">
    <property type="entry name" value="PEP_carboxykinase_ATP"/>
</dbReference>
<dbReference type="FunFam" id="3.40.449.10:FF:000001">
    <property type="entry name" value="Phosphoenolpyruvate carboxykinase (ATP)"/>
    <property type="match status" value="1"/>
</dbReference>
<keyword evidence="6 13" id="KW-0479">Metal-binding</keyword>
<dbReference type="GO" id="GO:0005524">
    <property type="term" value="F:ATP binding"/>
    <property type="evidence" value="ECO:0007669"/>
    <property type="project" value="UniProtKB-UniRule"/>
</dbReference>
<dbReference type="GO" id="GO:0005829">
    <property type="term" value="C:cytosol"/>
    <property type="evidence" value="ECO:0007669"/>
    <property type="project" value="TreeGrafter"/>
</dbReference>
<dbReference type="InterPro" id="IPR008210">
    <property type="entry name" value="PEP_carboxykinase_N"/>
</dbReference>
<dbReference type="InterPro" id="IPR013035">
    <property type="entry name" value="PEP_carboxykinase_C"/>
</dbReference>
<dbReference type="AlphaFoldDB" id="A0A1T4UX13"/>
<keyword evidence="5 13" id="KW-0963">Cytoplasm</keyword>
<dbReference type="UniPathway" id="UPA00138"/>
<keyword evidence="14" id="KW-0808">Transferase</keyword>
<evidence type="ECO:0000256" key="2">
    <source>
        <dbReference type="ARBA" id="ARBA00006052"/>
    </source>
</evidence>
<dbReference type="EMBL" id="FUXX01000002">
    <property type="protein sequence ID" value="SKA57220.1"/>
    <property type="molecule type" value="Genomic_DNA"/>
</dbReference>
<evidence type="ECO:0000256" key="4">
    <source>
        <dbReference type="ARBA" id="ARBA00022432"/>
    </source>
</evidence>
<feature type="binding site" evidence="13">
    <location>
        <position position="209"/>
    </location>
    <ligand>
        <name>substrate</name>
    </ligand>
</feature>
<evidence type="ECO:0000256" key="10">
    <source>
        <dbReference type="ARBA" id="ARBA00023211"/>
    </source>
</evidence>
<dbReference type="PROSITE" id="PS00532">
    <property type="entry name" value="PEPCK_ATP"/>
    <property type="match status" value="1"/>
</dbReference>
<protein>
    <recommendedName>
        <fullName evidence="3 13">Phosphoenolpyruvate carboxykinase (ATP)</fullName>
        <shortName evidence="13">PCK</shortName>
        <shortName evidence="13">PEP carboxykinase</shortName>
        <shortName evidence="13">PEPCK</shortName>
        <ecNumber evidence="3 13">4.1.1.49</ecNumber>
    </recommendedName>
</protein>
<feature type="binding site" evidence="13">
    <location>
        <begin position="446"/>
        <end position="447"/>
    </location>
    <ligand>
        <name>ATP</name>
        <dbReference type="ChEBI" id="CHEBI:30616"/>
    </ligand>
</feature>
<proteinExistence type="inferred from homology"/>
<comment type="subunit">
    <text evidence="13">Monomer.</text>
</comment>
<dbReference type="STRING" id="83771.SAMN02910357_00734"/>
<organism evidence="14 15">
    <name type="scientific">Succinivibrio dextrinosolvens DSM 3072</name>
    <dbReference type="NCBI Taxonomy" id="1123324"/>
    <lineage>
        <taxon>Bacteria</taxon>
        <taxon>Pseudomonadati</taxon>
        <taxon>Pseudomonadota</taxon>
        <taxon>Gammaproteobacteria</taxon>
        <taxon>Aeromonadales</taxon>
        <taxon>Succinivibrionaceae</taxon>
        <taxon>Succinivibrio</taxon>
    </lineage>
</organism>
<gene>
    <name evidence="13" type="primary">pckA</name>
    <name evidence="14" type="ORF">SAMN02745213_00162</name>
</gene>
<dbReference type="NCBIfam" id="TIGR00224">
    <property type="entry name" value="pckA"/>
    <property type="match status" value="1"/>
</dbReference>
<dbReference type="FunFam" id="2.170.8.10:FF:000001">
    <property type="entry name" value="Phosphoenolpyruvate carboxykinase (ATP)"/>
    <property type="match status" value="1"/>
</dbReference>
<feature type="binding site" evidence="13">
    <location>
        <position position="452"/>
    </location>
    <ligand>
        <name>ATP</name>
        <dbReference type="ChEBI" id="CHEBI:30616"/>
    </ligand>
</feature>
<evidence type="ECO:0000256" key="6">
    <source>
        <dbReference type="ARBA" id="ARBA00022723"/>
    </source>
</evidence>
<evidence type="ECO:0000256" key="7">
    <source>
        <dbReference type="ARBA" id="ARBA00022741"/>
    </source>
</evidence>
<comment type="subcellular location">
    <subcellularLocation>
        <location evidence="13">Cytoplasm</location>
    </subcellularLocation>
</comment>
<dbReference type="Gene3D" id="3.90.228.20">
    <property type="match status" value="1"/>
</dbReference>
<feature type="binding site" evidence="13">
    <location>
        <position position="330"/>
    </location>
    <ligand>
        <name>ATP</name>
        <dbReference type="ChEBI" id="CHEBI:30616"/>
    </ligand>
</feature>
<accession>A0A1T4UX13</accession>
<evidence type="ECO:0000313" key="15">
    <source>
        <dbReference type="Proteomes" id="UP000242432"/>
    </source>
</evidence>
<evidence type="ECO:0000256" key="8">
    <source>
        <dbReference type="ARBA" id="ARBA00022793"/>
    </source>
</evidence>
<dbReference type="CDD" id="cd00484">
    <property type="entry name" value="PEPCK_ATP"/>
    <property type="match status" value="1"/>
</dbReference>
<evidence type="ECO:0000256" key="3">
    <source>
        <dbReference type="ARBA" id="ARBA00012363"/>
    </source>
</evidence>
<keyword evidence="9 13" id="KW-0067">ATP-binding</keyword>
<dbReference type="PANTHER" id="PTHR30031:SF0">
    <property type="entry name" value="PHOSPHOENOLPYRUVATE CARBOXYKINASE (ATP)"/>
    <property type="match status" value="1"/>
</dbReference>
<feature type="binding site" evidence="13">
    <location>
        <position position="203"/>
    </location>
    <ligand>
        <name>substrate</name>
    </ligand>
</feature>
<sequence>MSLFDELNLAKYGISSATEIVHNPSYETLYAEETKAGLTGFDKGQDTELNAVNVMTGVYTGRSPKDKFIVKDASSEANFWWTTDEFKNDNKPLSTESWNALKALAGKELSNKKLYVVDGFCGANANTRMAIRFVVEVAWQAHFVTNMFIRPTAEELKNFKPDFVVLNASKAKVENYKELGLNSETAVVFNLTERMQLILNTWYGGEMKKGMFSMMNYYLPLKGIAAMHCSANTDMNHENTAIFFGLSGTGKTTLSTDPKRLLIGDDEHGWDDDGVFNFEGGCYAKVINLSKENEPDIWNAIKRNALLENVTVDANGKIDFADKSVTENTRVSYPINHITNIVKPISKGPAAKRVIFLSADAFGVLPPVSILDEGQTQYYFLSGFTAKLAGTERGITEPTPTFSSCFGAAFLSLPPTKYAEVLVERMKKSGAKAYLVNTGWNGTGKRISIKDTRGIIDAILDGSIDKAETKTIPMFSFKVPTALPGVDPKILDPRDTYANAADWDVKAKDLAERFIKNFGKFAKLNPELVKAGPQL</sequence>
<feature type="binding site" evidence="13">
    <location>
        <position position="294"/>
    </location>
    <ligand>
        <name>ATP</name>
        <dbReference type="ChEBI" id="CHEBI:30616"/>
    </ligand>
</feature>
<dbReference type="SUPFAM" id="SSF53795">
    <property type="entry name" value="PEP carboxykinase-like"/>
    <property type="match status" value="1"/>
</dbReference>
<dbReference type="GO" id="GO:0006094">
    <property type="term" value="P:gluconeogenesis"/>
    <property type="evidence" value="ECO:0007669"/>
    <property type="project" value="UniProtKB-UniRule"/>
</dbReference>
<keyword evidence="11 13" id="KW-0456">Lyase</keyword>
<keyword evidence="10 13" id="KW-0464">Manganese</keyword>
<dbReference type="NCBIfam" id="NF006821">
    <property type="entry name" value="PRK09344.1-3"/>
    <property type="match status" value="1"/>
</dbReference>
<evidence type="ECO:0000256" key="13">
    <source>
        <dbReference type="HAMAP-Rule" id="MF_00453"/>
    </source>
</evidence>
<dbReference type="Gene3D" id="3.40.449.10">
    <property type="entry name" value="Phosphoenolpyruvate Carboxykinase, domain 1"/>
    <property type="match status" value="1"/>
</dbReference>
<evidence type="ECO:0000256" key="5">
    <source>
        <dbReference type="ARBA" id="ARBA00022490"/>
    </source>
</evidence>
<keyword evidence="8 13" id="KW-0210">Decarboxylase</keyword>
<evidence type="ECO:0000256" key="9">
    <source>
        <dbReference type="ARBA" id="ARBA00022840"/>
    </source>
</evidence>
<dbReference type="Gene3D" id="2.170.8.10">
    <property type="entry name" value="Phosphoenolpyruvate Carboxykinase, domain 2"/>
    <property type="match status" value="1"/>
</dbReference>
<dbReference type="HAMAP" id="MF_00453">
    <property type="entry name" value="PEPCK_ATP"/>
    <property type="match status" value="1"/>
</dbReference>
<dbReference type="RefSeq" id="WP_078927802.1">
    <property type="nucleotide sequence ID" value="NZ_FUXX01000002.1"/>
</dbReference>
<reference evidence="15" key="1">
    <citation type="submission" date="2017-02" db="EMBL/GenBank/DDBJ databases">
        <authorList>
            <person name="Varghese N."/>
            <person name="Submissions S."/>
        </authorList>
    </citation>
    <scope>NUCLEOTIDE SEQUENCE [LARGE SCALE GENOMIC DNA]</scope>
    <source>
        <strain evidence="15">DSM 3072</strain>
    </source>
</reference>
<dbReference type="NCBIfam" id="NF006820">
    <property type="entry name" value="PRK09344.1-2"/>
    <property type="match status" value="1"/>
</dbReference>
<evidence type="ECO:0000256" key="1">
    <source>
        <dbReference type="ARBA" id="ARBA00004742"/>
    </source>
</evidence>
<comment type="function">
    <text evidence="13">Involved in the gluconeogenesis. Catalyzes the conversion of oxaloacetate (OAA) to phosphoenolpyruvate (PEP) through direct phosphoryl transfer between the nucleoside triphosphate and OAA.</text>
</comment>
<comment type="pathway">
    <text evidence="1 13">Carbohydrate biosynthesis; gluconeogenesis.</text>
</comment>
<dbReference type="GO" id="GO:0004612">
    <property type="term" value="F:phosphoenolpyruvate carboxykinase (ATP) activity"/>
    <property type="evidence" value="ECO:0007669"/>
    <property type="project" value="UniProtKB-UniRule"/>
</dbReference>
<evidence type="ECO:0000256" key="11">
    <source>
        <dbReference type="ARBA" id="ARBA00023239"/>
    </source>
</evidence>
<dbReference type="InterPro" id="IPR015994">
    <property type="entry name" value="PEPCK_ATP_CS"/>
</dbReference>
<dbReference type="Proteomes" id="UP000242432">
    <property type="component" value="Unassembled WGS sequence"/>
</dbReference>
<keyword evidence="15" id="KW-1185">Reference proteome</keyword>
<evidence type="ECO:0000313" key="14">
    <source>
        <dbReference type="EMBL" id="SKA57220.1"/>
    </source>
</evidence>
<dbReference type="PIRSF" id="PIRSF006294">
    <property type="entry name" value="PEP_crbxkin"/>
    <property type="match status" value="1"/>
</dbReference>
<dbReference type="EC" id="4.1.1.49" evidence="3 13"/>
<feature type="binding site" evidence="13">
    <location>
        <begin position="245"/>
        <end position="253"/>
    </location>
    <ligand>
        <name>ATP</name>
        <dbReference type="ChEBI" id="CHEBI:30616"/>
    </ligand>
</feature>
<evidence type="ECO:0000256" key="12">
    <source>
        <dbReference type="ARBA" id="ARBA00047371"/>
    </source>
</evidence>
<dbReference type="PANTHER" id="PTHR30031">
    <property type="entry name" value="PHOSPHOENOLPYRUVATE CARBOXYKINASE ATP"/>
    <property type="match status" value="1"/>
</dbReference>
<feature type="binding site" evidence="13">
    <location>
        <position position="209"/>
    </location>
    <ligand>
        <name>ATP</name>
        <dbReference type="ChEBI" id="CHEBI:30616"/>
    </ligand>
</feature>
<comment type="similarity">
    <text evidence="2 13">Belongs to the phosphoenolpyruvate carboxykinase (ATP) family.</text>
</comment>
<feature type="binding site" evidence="13">
    <location>
        <position position="228"/>
    </location>
    <ligand>
        <name>Mn(2+)</name>
        <dbReference type="ChEBI" id="CHEBI:29035"/>
    </ligand>
</feature>
<comment type="catalytic activity">
    <reaction evidence="12 13">
        <text>oxaloacetate + ATP = phosphoenolpyruvate + ADP + CO2</text>
        <dbReference type="Rhea" id="RHEA:18617"/>
        <dbReference type="ChEBI" id="CHEBI:16452"/>
        <dbReference type="ChEBI" id="CHEBI:16526"/>
        <dbReference type="ChEBI" id="CHEBI:30616"/>
        <dbReference type="ChEBI" id="CHEBI:58702"/>
        <dbReference type="ChEBI" id="CHEBI:456216"/>
        <dbReference type="EC" id="4.1.1.49"/>
    </reaction>
</comment>
<feature type="binding site" evidence="13">
    <location>
        <position position="228"/>
    </location>
    <ligand>
        <name>ATP</name>
        <dbReference type="ChEBI" id="CHEBI:30616"/>
    </ligand>
</feature>
<dbReference type="GO" id="GO:0046872">
    <property type="term" value="F:metal ion binding"/>
    <property type="evidence" value="ECO:0007669"/>
    <property type="project" value="UniProtKB-KW"/>
</dbReference>
<feature type="binding site" evidence="13">
    <location>
        <position position="62"/>
    </location>
    <ligand>
        <name>substrate</name>
    </ligand>
</feature>
<keyword evidence="4 13" id="KW-0312">Gluconeogenesis</keyword>
<feature type="binding site" evidence="13">
    <location>
        <position position="266"/>
    </location>
    <ligand>
        <name>Mn(2+)</name>
        <dbReference type="ChEBI" id="CHEBI:29035"/>
    </ligand>
</feature>
<name>A0A1T4UX13_9GAMM</name>
<dbReference type="GO" id="GO:0016301">
    <property type="term" value="F:kinase activity"/>
    <property type="evidence" value="ECO:0007669"/>
    <property type="project" value="UniProtKB-KW"/>
</dbReference>